<keyword evidence="1" id="KW-0472">Membrane</keyword>
<sequence>MPDEIRAVRQRAPTAEEEALHRWFEEQAKDPPRPLEEGARQIIGLVSALYSVIFGILALADTPLPAYLTWLPVRVLGAVVVLSYMVALLAALLVVVPGAYRYAAASQTQREQAFRRLMQRKLIGLRVALAAFGTGSVAFAGLFLIVLWG</sequence>
<name>A9WGA0_CHLAA</name>
<dbReference type="RefSeq" id="WP_012256677.1">
    <property type="nucleotide sequence ID" value="NC_010175.1"/>
</dbReference>
<dbReference type="EMBL" id="CP000909">
    <property type="protein sequence ID" value="ABY34021.1"/>
    <property type="molecule type" value="Genomic_DNA"/>
</dbReference>
<dbReference type="Proteomes" id="UP000002008">
    <property type="component" value="Chromosome"/>
</dbReference>
<dbReference type="KEGG" id="cau:Caur_0783"/>
<proteinExistence type="predicted"/>
<dbReference type="STRING" id="324602.Caur_0783"/>
<keyword evidence="1" id="KW-0812">Transmembrane</keyword>
<keyword evidence="1" id="KW-1133">Transmembrane helix</keyword>
<feature type="transmembrane region" description="Helical" evidence="1">
    <location>
        <begin position="123"/>
        <end position="148"/>
    </location>
</feature>
<feature type="transmembrane region" description="Helical" evidence="1">
    <location>
        <begin position="80"/>
        <end position="102"/>
    </location>
</feature>
<keyword evidence="3" id="KW-1185">Reference proteome</keyword>
<evidence type="ECO:0000313" key="2">
    <source>
        <dbReference type="EMBL" id="ABY34021.1"/>
    </source>
</evidence>
<evidence type="ECO:0000313" key="3">
    <source>
        <dbReference type="Proteomes" id="UP000002008"/>
    </source>
</evidence>
<dbReference type="InParanoid" id="A9WGA0"/>
<feature type="transmembrane region" description="Helical" evidence="1">
    <location>
        <begin position="42"/>
        <end position="60"/>
    </location>
</feature>
<gene>
    <name evidence="2" type="ordered locus">Caur_0783</name>
</gene>
<dbReference type="AlphaFoldDB" id="A9WGA0"/>
<dbReference type="HOGENOM" id="CLU_146556_0_0_0"/>
<organism evidence="2 3">
    <name type="scientific">Chloroflexus aurantiacus (strain ATCC 29366 / DSM 635 / J-10-fl)</name>
    <dbReference type="NCBI Taxonomy" id="324602"/>
    <lineage>
        <taxon>Bacteria</taxon>
        <taxon>Bacillati</taxon>
        <taxon>Chloroflexota</taxon>
        <taxon>Chloroflexia</taxon>
        <taxon>Chloroflexales</taxon>
        <taxon>Chloroflexineae</taxon>
        <taxon>Chloroflexaceae</taxon>
        <taxon>Chloroflexus</taxon>
    </lineage>
</organism>
<dbReference type="EnsemblBacteria" id="ABY34021">
    <property type="protein sequence ID" value="ABY34021"/>
    <property type="gene ID" value="Caur_0783"/>
</dbReference>
<reference evidence="3" key="1">
    <citation type="journal article" date="2011" name="BMC Genomics">
        <title>Complete genome sequence of the filamentous anoxygenic phototrophic bacterium Chloroflexus aurantiacus.</title>
        <authorList>
            <person name="Tang K.H."/>
            <person name="Barry K."/>
            <person name="Chertkov O."/>
            <person name="Dalin E."/>
            <person name="Han C.S."/>
            <person name="Hauser L.J."/>
            <person name="Honchak B.M."/>
            <person name="Karbach L.E."/>
            <person name="Land M.L."/>
            <person name="Lapidus A."/>
            <person name="Larimer F.W."/>
            <person name="Mikhailova N."/>
            <person name="Pitluck S."/>
            <person name="Pierson B.K."/>
            <person name="Blankenship R.E."/>
        </authorList>
    </citation>
    <scope>NUCLEOTIDE SEQUENCE [LARGE SCALE GENOMIC DNA]</scope>
    <source>
        <strain evidence="3">ATCC 29366 / DSM 635 / J-10-fl</strain>
    </source>
</reference>
<accession>A9WGA0</accession>
<evidence type="ECO:0000256" key="1">
    <source>
        <dbReference type="SAM" id="Phobius"/>
    </source>
</evidence>
<protein>
    <submittedName>
        <fullName evidence="2">Uncharacterized protein</fullName>
    </submittedName>
</protein>
<dbReference type="PATRIC" id="fig|324602.8.peg.892"/>